<dbReference type="Gene3D" id="1.10.443.10">
    <property type="entry name" value="Intergrase catalytic core"/>
    <property type="match status" value="1"/>
</dbReference>
<name>A0A4Z1JXH8_9HELO</name>
<organism evidence="1 2">
    <name type="scientific">Botrytis elliptica</name>
    <dbReference type="NCBI Taxonomy" id="278938"/>
    <lineage>
        <taxon>Eukaryota</taxon>
        <taxon>Fungi</taxon>
        <taxon>Dikarya</taxon>
        <taxon>Ascomycota</taxon>
        <taxon>Pezizomycotina</taxon>
        <taxon>Leotiomycetes</taxon>
        <taxon>Helotiales</taxon>
        <taxon>Sclerotiniaceae</taxon>
        <taxon>Botrytis</taxon>
    </lineage>
</organism>
<comment type="caution">
    <text evidence="1">The sequence shown here is derived from an EMBL/GenBank/DDBJ whole genome shotgun (WGS) entry which is preliminary data.</text>
</comment>
<accession>A0A4Z1JXH8</accession>
<evidence type="ECO:0000313" key="2">
    <source>
        <dbReference type="Proteomes" id="UP000297229"/>
    </source>
</evidence>
<dbReference type="EMBL" id="PQXM01000182">
    <property type="protein sequence ID" value="TGO75962.1"/>
    <property type="molecule type" value="Genomic_DNA"/>
</dbReference>
<dbReference type="InterPro" id="IPR013762">
    <property type="entry name" value="Integrase-like_cat_sf"/>
</dbReference>
<reference evidence="1 2" key="1">
    <citation type="submission" date="2017-12" db="EMBL/GenBank/DDBJ databases">
        <title>Comparative genomics of Botrytis spp.</title>
        <authorList>
            <person name="Valero-Jimenez C.A."/>
            <person name="Tapia P."/>
            <person name="Veloso J."/>
            <person name="Silva-Moreno E."/>
            <person name="Staats M."/>
            <person name="Valdes J.H."/>
            <person name="Van Kan J.A.L."/>
        </authorList>
    </citation>
    <scope>NUCLEOTIDE SEQUENCE [LARGE SCALE GENOMIC DNA]</scope>
    <source>
        <strain evidence="1 2">Be9601</strain>
    </source>
</reference>
<dbReference type="GO" id="GO:0015074">
    <property type="term" value="P:DNA integration"/>
    <property type="evidence" value="ECO:0007669"/>
    <property type="project" value="InterPro"/>
</dbReference>
<keyword evidence="2" id="KW-1185">Reference proteome</keyword>
<proteinExistence type="predicted"/>
<dbReference type="GO" id="GO:0006310">
    <property type="term" value="P:DNA recombination"/>
    <property type="evidence" value="ECO:0007669"/>
    <property type="project" value="InterPro"/>
</dbReference>
<dbReference type="GO" id="GO:0003677">
    <property type="term" value="F:DNA binding"/>
    <property type="evidence" value="ECO:0007669"/>
    <property type="project" value="InterPro"/>
</dbReference>
<dbReference type="InterPro" id="IPR021842">
    <property type="entry name" value="DUF3435"/>
</dbReference>
<evidence type="ECO:0000313" key="1">
    <source>
        <dbReference type="EMBL" id="TGO75962.1"/>
    </source>
</evidence>
<sequence length="894" mass="102526">MSSDVLAKINTARPIVQATSKFVQLLEASGDNSTNPDLSKFILDFEEEFDKAANYRWTQPKTQQRQDRHLGEYRRWILPMMKCKESTLKLGEDAEDGQYDKLLFPSGDDNPVCELIMKYLLIAADYLASKMNKDHPSMLIMIERRESLIFWANRKCHKPPPRNIMISRTDPVMLFARKKYDMNDPPSVKIYFGRSELVQLLDFDMNITTAIEVAEQHHLAWTISWVCGIRPSSIGTHPNSLNAYMKWEDFEITRLYDKNDQPIIGGFVMLATIAYLKKGPKPNIIQSEVHTAKFAIYTPNLPQNVTLSPTYRMLTMLLRRGYLYHYTTPQELLFGKHHTITIKPGALELPIFIQSVPGGRGLNPSGTPSRAASFSEYMSRVAHKAGFPEGCTMYAWRKEAGTNIADHVNIDVARKFMTHAPGSSTFQDHYESNVFQLDVFALAAGENPRESRHYEKFESPALRRADIVATAMLRKRVVDEWVENQPTIKELRRHPLDYHTPDGVTLKNELRRLRLLGSRALDAAARDEFKINRTVEEIAARRSELRKASNLMNIISIRAQRMKATHANVLMDADEDLDDQDDENEDNIIDRNQFLDIEDDTIADHDSGIVQVQRVGEDVDYDASLPIHYLVLGFMEHLLEPRTPPGQPRKCPLCQVEEYVSVEHKAKLWANLALMTIHLDGTFHNGYNTWLRKYQEENLTKSGFPCPYGCGKSYKDLRGLIKHITTPINNDSPEDKQHHELVKEDGWFRDDWKEDGMDPVKRESKRSYARDNWRCKRAIDSGLTTPHPPAKYLRTGEYITIEQPAPGMLHNQLVEYGRRDGYLSDLNIELSQMMPQPTVSLQAQLQYMQSHSPLRQQLPLSKELEVLKDRYQGVVANSVPIKTLDCKRLGAGKL</sequence>
<dbReference type="Pfam" id="PF11917">
    <property type="entry name" value="DUF3435"/>
    <property type="match status" value="1"/>
</dbReference>
<protein>
    <submittedName>
        <fullName evidence="1">Uncharacterized protein</fullName>
    </submittedName>
</protein>
<dbReference type="Proteomes" id="UP000297229">
    <property type="component" value="Unassembled WGS sequence"/>
</dbReference>
<gene>
    <name evidence="1" type="ORF">BELL_0183g00220</name>
</gene>
<dbReference type="AlphaFoldDB" id="A0A4Z1JXH8"/>
<dbReference type="PANTHER" id="PTHR37535:SF3">
    <property type="entry name" value="FLUG DOMAIN-CONTAINING PROTEIN"/>
    <property type="match status" value="1"/>
</dbReference>
<dbReference type="PANTHER" id="PTHR37535">
    <property type="entry name" value="FLUG DOMAIN PROTEIN"/>
    <property type="match status" value="1"/>
</dbReference>
<dbReference type="OrthoDB" id="3439359at2759"/>